<evidence type="ECO:0000256" key="1">
    <source>
        <dbReference type="SAM" id="Phobius"/>
    </source>
</evidence>
<reference evidence="3" key="1">
    <citation type="journal article" date="2019" name="Int. J. Syst. Evol. Microbiol.">
        <title>The Global Catalogue of Microorganisms (GCM) 10K type strain sequencing project: providing services to taxonomists for standard genome sequencing and annotation.</title>
        <authorList>
            <consortium name="The Broad Institute Genomics Platform"/>
            <consortium name="The Broad Institute Genome Sequencing Center for Infectious Disease"/>
            <person name="Wu L."/>
            <person name="Ma J."/>
        </authorList>
    </citation>
    <scope>NUCLEOTIDE SEQUENCE [LARGE SCALE GENOMIC DNA]</scope>
    <source>
        <strain evidence="3">JCM 16908</strain>
    </source>
</reference>
<proteinExistence type="predicted"/>
<keyword evidence="3" id="KW-1185">Reference proteome</keyword>
<keyword evidence="1" id="KW-0472">Membrane</keyword>
<gene>
    <name evidence="2" type="ORF">GCM10022226_14640</name>
</gene>
<organism evidence="2 3">
    <name type="scientific">Sphaerisporangium flaviroseum</name>
    <dbReference type="NCBI Taxonomy" id="509199"/>
    <lineage>
        <taxon>Bacteria</taxon>
        <taxon>Bacillati</taxon>
        <taxon>Actinomycetota</taxon>
        <taxon>Actinomycetes</taxon>
        <taxon>Streptosporangiales</taxon>
        <taxon>Streptosporangiaceae</taxon>
        <taxon>Sphaerisporangium</taxon>
    </lineage>
</organism>
<protein>
    <recommendedName>
        <fullName evidence="4">Alkaline shock response membrane anchor protein AmaP</fullName>
    </recommendedName>
</protein>
<evidence type="ECO:0008006" key="4">
    <source>
        <dbReference type="Google" id="ProtNLM"/>
    </source>
</evidence>
<evidence type="ECO:0000313" key="2">
    <source>
        <dbReference type="EMBL" id="GAA3796418.1"/>
    </source>
</evidence>
<accession>A0ABP7HJ20</accession>
<name>A0ABP7HJ20_9ACTN</name>
<keyword evidence="1" id="KW-0812">Transmembrane</keyword>
<dbReference type="Proteomes" id="UP001500888">
    <property type="component" value="Unassembled WGS sequence"/>
</dbReference>
<dbReference type="EMBL" id="BAAAZR010000002">
    <property type="protein sequence ID" value="GAA3796418.1"/>
    <property type="molecule type" value="Genomic_DNA"/>
</dbReference>
<sequence>MSHRTAVVNRIGLALVGLILLVAGAAALARGLGLASGLLGSRTSPVVSKAIAAYTARNSWFWPALAIVALLVTLLALRWLLHQARTGTIRYVNLEPDPGHGATHLSSRAAAAALEDDVADSVHQEGAARSERVHATLDGAPSAPHLALAVVLPDRADPTAARHGIQRAVDRLRRSLETDRLPATVQMHTTRTH</sequence>
<feature type="transmembrane region" description="Helical" evidence="1">
    <location>
        <begin position="60"/>
        <end position="81"/>
    </location>
</feature>
<evidence type="ECO:0000313" key="3">
    <source>
        <dbReference type="Proteomes" id="UP001500888"/>
    </source>
</evidence>
<comment type="caution">
    <text evidence="2">The sequence shown here is derived from an EMBL/GenBank/DDBJ whole genome shotgun (WGS) entry which is preliminary data.</text>
</comment>
<dbReference type="RefSeq" id="WP_344935874.1">
    <property type="nucleotide sequence ID" value="NZ_BAAAZR010000002.1"/>
</dbReference>
<keyword evidence="1" id="KW-1133">Transmembrane helix</keyword>